<keyword evidence="1" id="KW-0472">Membrane</keyword>
<feature type="transmembrane region" description="Helical" evidence="1">
    <location>
        <begin position="6"/>
        <end position="25"/>
    </location>
</feature>
<keyword evidence="3" id="KW-1185">Reference proteome</keyword>
<accession>A0A2W7N373</accession>
<protein>
    <submittedName>
        <fullName evidence="2">Uncharacterized protein</fullName>
    </submittedName>
</protein>
<name>A0A2W7N373_9BACI</name>
<evidence type="ECO:0000256" key="1">
    <source>
        <dbReference type="SAM" id="Phobius"/>
    </source>
</evidence>
<evidence type="ECO:0000313" key="2">
    <source>
        <dbReference type="EMBL" id="PZX05764.1"/>
    </source>
</evidence>
<keyword evidence="1" id="KW-1133">Transmembrane helix</keyword>
<dbReference type="AlphaFoldDB" id="A0A2W7N373"/>
<evidence type="ECO:0000313" key="3">
    <source>
        <dbReference type="Proteomes" id="UP000248646"/>
    </source>
</evidence>
<proteinExistence type="predicted"/>
<dbReference type="Proteomes" id="UP000248646">
    <property type="component" value="Unassembled WGS sequence"/>
</dbReference>
<keyword evidence="1" id="KW-0812">Transmembrane</keyword>
<dbReference type="EMBL" id="QKZI01000002">
    <property type="protein sequence ID" value="PZX05764.1"/>
    <property type="molecule type" value="Genomic_DNA"/>
</dbReference>
<reference evidence="2 3" key="1">
    <citation type="submission" date="2018-06" db="EMBL/GenBank/DDBJ databases">
        <title>Genomic Encyclopedia of Type Strains, Phase IV (KMG-IV): sequencing the most valuable type-strain genomes for metagenomic binning, comparative biology and taxonomic classification.</title>
        <authorList>
            <person name="Goeker M."/>
        </authorList>
    </citation>
    <scope>NUCLEOTIDE SEQUENCE [LARGE SCALE GENOMIC DNA]</scope>
    <source>
        <strain evidence="2 3">DSM 5</strain>
    </source>
</reference>
<organism evidence="2 3">
    <name type="scientific">Psychrobacillus insolitus</name>
    <dbReference type="NCBI Taxonomy" id="1461"/>
    <lineage>
        <taxon>Bacteria</taxon>
        <taxon>Bacillati</taxon>
        <taxon>Bacillota</taxon>
        <taxon>Bacilli</taxon>
        <taxon>Bacillales</taxon>
        <taxon>Bacillaceae</taxon>
        <taxon>Psychrobacillus</taxon>
    </lineage>
</organism>
<sequence>MSYVTASHSSLLLSVILLQMFVRRFSLLNQNFHKMIRIIFGERRTVGRYTMTKKRNGSKKEYVEKGIYHLNNINNYHSRLKKWISRFNGVSTKYLQLNLVWFQFLDNRKMESDLSKKKMLILSSVHGTLETVDKLKLRDYAF</sequence>
<gene>
    <name evidence="2" type="ORF">C7437_102228</name>
</gene>
<comment type="caution">
    <text evidence="2">The sequence shown here is derived from an EMBL/GenBank/DDBJ whole genome shotgun (WGS) entry which is preliminary data.</text>
</comment>